<gene>
    <name evidence="7" type="ORF">CXB51_007175</name>
</gene>
<accession>A0A8J6D8V4</accession>
<feature type="compositionally biased region" description="Polar residues" evidence="5">
    <location>
        <begin position="480"/>
        <end position="492"/>
    </location>
</feature>
<evidence type="ECO:0000256" key="3">
    <source>
        <dbReference type="ARBA" id="ARBA00022640"/>
    </source>
</evidence>
<dbReference type="Pfam" id="PF13460">
    <property type="entry name" value="NAD_binding_10"/>
    <property type="match status" value="1"/>
</dbReference>
<feature type="compositionally biased region" description="Polar residues" evidence="5">
    <location>
        <begin position="410"/>
        <end position="428"/>
    </location>
</feature>
<keyword evidence="2" id="KW-0150">Chloroplast</keyword>
<proteinExistence type="predicted"/>
<dbReference type="GO" id="GO:0009507">
    <property type="term" value="C:chloroplast"/>
    <property type="evidence" value="ECO:0007669"/>
    <property type="project" value="UniProtKB-SubCell"/>
</dbReference>
<evidence type="ECO:0000256" key="2">
    <source>
        <dbReference type="ARBA" id="ARBA00022528"/>
    </source>
</evidence>
<evidence type="ECO:0000313" key="7">
    <source>
        <dbReference type="EMBL" id="KAG8498050.1"/>
    </source>
</evidence>
<feature type="compositionally biased region" description="Polar residues" evidence="5">
    <location>
        <begin position="544"/>
        <end position="556"/>
    </location>
</feature>
<dbReference type="OrthoDB" id="419598at2759"/>
<reference evidence="7 8" key="1">
    <citation type="journal article" date="2021" name="bioRxiv">
        <title>The Gossypium anomalum genome as a resource for cotton improvement and evolutionary analysis of hybrid incompatibility.</title>
        <authorList>
            <person name="Grover C.E."/>
            <person name="Yuan D."/>
            <person name="Arick M.A."/>
            <person name="Miller E.R."/>
            <person name="Hu G."/>
            <person name="Peterson D.G."/>
            <person name="Wendel J.F."/>
            <person name="Udall J.A."/>
        </authorList>
    </citation>
    <scope>NUCLEOTIDE SEQUENCE [LARGE SCALE GENOMIC DNA]</scope>
    <source>
        <strain evidence="7">JFW-Udall</strain>
        <tissue evidence="7">Leaf</tissue>
    </source>
</reference>
<organism evidence="7 8">
    <name type="scientific">Gossypium anomalum</name>
    <dbReference type="NCBI Taxonomy" id="47600"/>
    <lineage>
        <taxon>Eukaryota</taxon>
        <taxon>Viridiplantae</taxon>
        <taxon>Streptophyta</taxon>
        <taxon>Embryophyta</taxon>
        <taxon>Tracheophyta</taxon>
        <taxon>Spermatophyta</taxon>
        <taxon>Magnoliopsida</taxon>
        <taxon>eudicotyledons</taxon>
        <taxon>Gunneridae</taxon>
        <taxon>Pentapetalae</taxon>
        <taxon>rosids</taxon>
        <taxon>malvids</taxon>
        <taxon>Malvales</taxon>
        <taxon>Malvaceae</taxon>
        <taxon>Malvoideae</taxon>
        <taxon>Gossypium</taxon>
    </lineage>
</organism>
<keyword evidence="3" id="KW-0934">Plastid</keyword>
<comment type="caution">
    <text evidence="7">The sequence shown here is derived from an EMBL/GenBank/DDBJ whole genome shotgun (WGS) entry which is preliminary data.</text>
</comment>
<dbReference type="InterPro" id="IPR044719">
    <property type="entry name" value="TIC62"/>
</dbReference>
<dbReference type="InterPro" id="IPR016040">
    <property type="entry name" value="NAD(P)-bd_dom"/>
</dbReference>
<keyword evidence="8" id="KW-1185">Reference proteome</keyword>
<dbReference type="EMBL" id="JAHUZN010000003">
    <property type="protein sequence ID" value="KAG8498050.1"/>
    <property type="molecule type" value="Genomic_DNA"/>
</dbReference>
<dbReference type="Gene3D" id="3.40.50.720">
    <property type="entry name" value="NAD(P)-binding Rossmann-like Domain"/>
    <property type="match status" value="1"/>
</dbReference>
<dbReference type="CDD" id="cd05243">
    <property type="entry name" value="SDR_a5"/>
    <property type="match status" value="1"/>
</dbReference>
<evidence type="ECO:0000256" key="4">
    <source>
        <dbReference type="ARBA" id="ARBA00022946"/>
    </source>
</evidence>
<dbReference type="PANTHER" id="PTHR47285">
    <property type="entry name" value="PROTEIN TIC 62, CHLOROPLASTIC"/>
    <property type="match status" value="1"/>
</dbReference>
<dbReference type="SUPFAM" id="SSF51735">
    <property type="entry name" value="NAD(P)-binding Rossmann-fold domains"/>
    <property type="match status" value="1"/>
</dbReference>
<dbReference type="PANTHER" id="PTHR47285:SF1">
    <property type="entry name" value="PROTEIN TIC 62, CHLOROPLASTIC"/>
    <property type="match status" value="1"/>
</dbReference>
<feature type="compositionally biased region" description="Pro residues" evidence="5">
    <location>
        <begin position="647"/>
        <end position="658"/>
    </location>
</feature>
<feature type="compositionally biased region" description="Polar residues" evidence="5">
    <location>
        <begin position="604"/>
        <end position="618"/>
    </location>
</feature>
<feature type="domain" description="NAD(P)-binding" evidence="6">
    <location>
        <begin position="148"/>
        <end position="304"/>
    </location>
</feature>
<evidence type="ECO:0000256" key="5">
    <source>
        <dbReference type="SAM" id="MobiDB-lite"/>
    </source>
</evidence>
<dbReference type="Proteomes" id="UP000701853">
    <property type="component" value="Chromosome 3"/>
</dbReference>
<dbReference type="FunFam" id="3.40.50.720:FF:000499">
    <property type="entry name" value="Protein TIC 62, chloroplastic"/>
    <property type="match status" value="1"/>
</dbReference>
<evidence type="ECO:0000313" key="8">
    <source>
        <dbReference type="Proteomes" id="UP000701853"/>
    </source>
</evidence>
<comment type="subcellular location">
    <subcellularLocation>
        <location evidence="1">Plastid</location>
        <location evidence="1">Chloroplast</location>
    </subcellularLocation>
</comment>
<keyword evidence="4" id="KW-0809">Transit peptide</keyword>
<name>A0A8J6D8V4_9ROSI</name>
<sequence length="658" mass="69922">MESCSLQSPAITTVPSSLSRSGFIEKPLGHGRILKLPTCKKYPHGRKLKFFDFRAQASETTKISSETAGTISNKADSKDEDLAFVAGATGRVGSRTVRELLKLGFRVRAGVRSAQKAETLVQSVKQLKLDPEGITPSNRQSLFFRPAVEKLEIVECDLEKQGTIAPAIGNASVVICCIGASEKEIFDITGPYRIDYQATKNLIDAATAVKVNHFILVSSLGTNKVGFPAAILNLFWGVLIWKRKAEEALIESGLPYTIVRPGGMERPTDAFKETHNITLSTEDTLFGGLVSNLQVAELMACMAKNRSLSYCKVVEVVAETTAPLKPMEELLAKIPSQRTDISSPKEYDTPTKPDPAPARSIVTEKPTTPTEKEPAQAKVLETEPLSPYTVYDDLKPPSSPSPTPGGPKEVSSSASAPAENVSTSTEGNSVPAAVATDITEKDSSKQSTSRSPYYAYADLKPPTSPSPRAPTTAPADSGSKGDTLSGNSTAQSPIAEKPGDEQPETKPTPRPLSPFAMYADLKPPSTPSPRAPTTAPVYGGSEGATLSGNSTAQSSIADKPSDEQHNTKPTPRPLSPFAMYADLKPPSTPSPRAPTTAPVDSGSEGATLSGNSTAQSSIADKPSDEQHNTKPTPRPLSPFAMYEDLKPPTPPIPSPKKS</sequence>
<evidence type="ECO:0000256" key="1">
    <source>
        <dbReference type="ARBA" id="ARBA00004229"/>
    </source>
</evidence>
<feature type="region of interest" description="Disordered" evidence="5">
    <location>
        <begin position="335"/>
        <end position="658"/>
    </location>
</feature>
<protein>
    <recommendedName>
        <fullName evidence="6">NAD(P)-binding domain-containing protein</fullName>
    </recommendedName>
</protein>
<evidence type="ECO:0000259" key="6">
    <source>
        <dbReference type="Pfam" id="PF13460"/>
    </source>
</evidence>
<dbReference type="AlphaFoldDB" id="A0A8J6D8V4"/>
<dbReference type="InterPro" id="IPR036291">
    <property type="entry name" value="NAD(P)-bd_dom_sf"/>
</dbReference>